<protein>
    <recommendedName>
        <fullName evidence="7">PHD-type domain-containing protein</fullName>
    </recommendedName>
</protein>
<evidence type="ECO:0000256" key="4">
    <source>
        <dbReference type="ARBA" id="ARBA00022833"/>
    </source>
</evidence>
<gene>
    <name evidence="8" type="ORF">C1645_687426</name>
</gene>
<keyword evidence="9" id="KW-1185">Reference proteome</keyword>
<dbReference type="InterPro" id="IPR019787">
    <property type="entry name" value="Znf_PHD-finger"/>
</dbReference>
<dbReference type="AlphaFoldDB" id="A0A397TP97"/>
<comment type="subcellular location">
    <subcellularLocation>
        <location evidence="1">Nucleus</location>
    </subcellularLocation>
</comment>
<evidence type="ECO:0000256" key="3">
    <source>
        <dbReference type="ARBA" id="ARBA00022771"/>
    </source>
</evidence>
<dbReference type="InterPro" id="IPR037869">
    <property type="entry name" value="Spp1/CFP1"/>
</dbReference>
<evidence type="ECO:0000256" key="5">
    <source>
        <dbReference type="ARBA" id="ARBA00023242"/>
    </source>
</evidence>
<keyword evidence="2" id="KW-0479">Metal-binding</keyword>
<dbReference type="Proteomes" id="UP000265703">
    <property type="component" value="Unassembled WGS sequence"/>
</dbReference>
<dbReference type="PANTHER" id="PTHR46174:SF1">
    <property type="entry name" value="CXXC-TYPE ZINC FINGER PROTEIN 1"/>
    <property type="match status" value="1"/>
</dbReference>
<dbReference type="InterPro" id="IPR011011">
    <property type="entry name" value="Znf_FYVE_PHD"/>
</dbReference>
<dbReference type="OrthoDB" id="436852at2759"/>
<dbReference type="GO" id="GO:0008270">
    <property type="term" value="F:zinc ion binding"/>
    <property type="evidence" value="ECO:0007669"/>
    <property type="project" value="UniProtKB-KW"/>
</dbReference>
<dbReference type="GO" id="GO:0048188">
    <property type="term" value="C:Set1C/COMPASS complex"/>
    <property type="evidence" value="ECO:0007669"/>
    <property type="project" value="InterPro"/>
</dbReference>
<keyword evidence="3 6" id="KW-0863">Zinc-finger</keyword>
<dbReference type="InterPro" id="IPR019786">
    <property type="entry name" value="Zinc_finger_PHD-type_CS"/>
</dbReference>
<dbReference type="GO" id="GO:0045893">
    <property type="term" value="P:positive regulation of DNA-templated transcription"/>
    <property type="evidence" value="ECO:0007669"/>
    <property type="project" value="TreeGrafter"/>
</dbReference>
<dbReference type="STRING" id="658196.A0A397TP97"/>
<evidence type="ECO:0000313" key="8">
    <source>
        <dbReference type="EMBL" id="RIA96861.1"/>
    </source>
</evidence>
<dbReference type="SUPFAM" id="SSF57903">
    <property type="entry name" value="FYVE/PHD zinc finger"/>
    <property type="match status" value="1"/>
</dbReference>
<dbReference type="EMBL" id="QKYT01000037">
    <property type="protein sequence ID" value="RIA96861.1"/>
    <property type="molecule type" value="Genomic_DNA"/>
</dbReference>
<organism evidence="8 9">
    <name type="scientific">Glomus cerebriforme</name>
    <dbReference type="NCBI Taxonomy" id="658196"/>
    <lineage>
        <taxon>Eukaryota</taxon>
        <taxon>Fungi</taxon>
        <taxon>Fungi incertae sedis</taxon>
        <taxon>Mucoromycota</taxon>
        <taxon>Glomeromycotina</taxon>
        <taxon>Glomeromycetes</taxon>
        <taxon>Glomerales</taxon>
        <taxon>Glomeraceae</taxon>
        <taxon>Glomus</taxon>
    </lineage>
</organism>
<proteinExistence type="predicted"/>
<comment type="caution">
    <text evidence="8">The sequence shown here is derived from an EMBL/GenBank/DDBJ whole genome shotgun (WGS) entry which is preliminary data.</text>
</comment>
<sequence length="55" mass="6375">MQLYCICRSSDGESFMIECDNCDEWYHGACVNISREESQMVDKYYCPNCAGIVTY</sequence>
<dbReference type="InterPro" id="IPR001965">
    <property type="entry name" value="Znf_PHD"/>
</dbReference>
<evidence type="ECO:0000256" key="6">
    <source>
        <dbReference type="PROSITE-ProRule" id="PRU00146"/>
    </source>
</evidence>
<reference evidence="8 9" key="1">
    <citation type="submission" date="2018-06" db="EMBL/GenBank/DDBJ databases">
        <title>Comparative genomics reveals the genomic features of Rhizophagus irregularis, R. cerebriforme, R. diaphanum and Gigaspora rosea, and their symbiotic lifestyle signature.</title>
        <authorList>
            <person name="Morin E."/>
            <person name="San Clemente H."/>
            <person name="Chen E.C.H."/>
            <person name="De La Providencia I."/>
            <person name="Hainaut M."/>
            <person name="Kuo A."/>
            <person name="Kohler A."/>
            <person name="Murat C."/>
            <person name="Tang N."/>
            <person name="Roy S."/>
            <person name="Loubradou J."/>
            <person name="Henrissat B."/>
            <person name="Grigoriev I.V."/>
            <person name="Corradi N."/>
            <person name="Roux C."/>
            <person name="Martin F.M."/>
        </authorList>
    </citation>
    <scope>NUCLEOTIDE SEQUENCE [LARGE SCALE GENOMIC DNA]</scope>
    <source>
        <strain evidence="8 9">DAOM 227022</strain>
    </source>
</reference>
<dbReference type="Pfam" id="PF00628">
    <property type="entry name" value="PHD"/>
    <property type="match status" value="1"/>
</dbReference>
<feature type="domain" description="PHD-type" evidence="7">
    <location>
        <begin position="2"/>
        <end position="52"/>
    </location>
</feature>
<keyword evidence="5" id="KW-0539">Nucleus</keyword>
<dbReference type="PANTHER" id="PTHR46174">
    <property type="entry name" value="CXXC-TYPE ZINC FINGER PROTEIN 1"/>
    <property type="match status" value="1"/>
</dbReference>
<keyword evidence="4" id="KW-0862">Zinc</keyword>
<evidence type="ECO:0000313" key="9">
    <source>
        <dbReference type="Proteomes" id="UP000265703"/>
    </source>
</evidence>
<accession>A0A397TP97</accession>
<evidence type="ECO:0000256" key="1">
    <source>
        <dbReference type="ARBA" id="ARBA00004123"/>
    </source>
</evidence>
<dbReference type="PROSITE" id="PS01359">
    <property type="entry name" value="ZF_PHD_1"/>
    <property type="match status" value="1"/>
</dbReference>
<evidence type="ECO:0000256" key="2">
    <source>
        <dbReference type="ARBA" id="ARBA00022723"/>
    </source>
</evidence>
<name>A0A397TP97_9GLOM</name>
<dbReference type="SMART" id="SM00249">
    <property type="entry name" value="PHD"/>
    <property type="match status" value="1"/>
</dbReference>
<dbReference type="Gene3D" id="3.30.40.10">
    <property type="entry name" value="Zinc/RING finger domain, C3HC4 (zinc finger)"/>
    <property type="match status" value="1"/>
</dbReference>
<evidence type="ECO:0000259" key="7">
    <source>
        <dbReference type="PROSITE" id="PS50016"/>
    </source>
</evidence>
<dbReference type="InterPro" id="IPR013083">
    <property type="entry name" value="Znf_RING/FYVE/PHD"/>
</dbReference>
<dbReference type="PROSITE" id="PS50016">
    <property type="entry name" value="ZF_PHD_2"/>
    <property type="match status" value="1"/>
</dbReference>